<proteinExistence type="predicted"/>
<reference evidence="1" key="1">
    <citation type="submission" date="2020-03" db="EMBL/GenBank/DDBJ databases">
        <title>The deep terrestrial virosphere.</title>
        <authorList>
            <person name="Holmfeldt K."/>
            <person name="Nilsson E."/>
            <person name="Simone D."/>
            <person name="Lopez-Fernandez M."/>
            <person name="Wu X."/>
            <person name="de Brujin I."/>
            <person name="Lundin D."/>
            <person name="Andersson A."/>
            <person name="Bertilsson S."/>
            <person name="Dopson M."/>
        </authorList>
    </citation>
    <scope>NUCLEOTIDE SEQUENCE</scope>
    <source>
        <strain evidence="1">MM415B04950</strain>
    </source>
</reference>
<sequence>MTEDEAKTKWCPQARVLSDVGSYNAEYVAGRVQPAASCIASACMAWRWTTKHSIDGAIGYCGLAGSPS</sequence>
<dbReference type="AlphaFoldDB" id="A0A6M3LSV1"/>
<protein>
    <submittedName>
        <fullName evidence="1">Uncharacterized protein</fullName>
    </submittedName>
</protein>
<evidence type="ECO:0000313" key="1">
    <source>
        <dbReference type="EMBL" id="QJA96061.1"/>
    </source>
</evidence>
<name>A0A6M3LSV1_9ZZZZ</name>
<accession>A0A6M3LSV1</accession>
<gene>
    <name evidence="1" type="ORF">MM415B04950_0006</name>
</gene>
<organism evidence="1">
    <name type="scientific">viral metagenome</name>
    <dbReference type="NCBI Taxonomy" id="1070528"/>
    <lineage>
        <taxon>unclassified sequences</taxon>
        <taxon>metagenomes</taxon>
        <taxon>organismal metagenomes</taxon>
    </lineage>
</organism>
<dbReference type="EMBL" id="MT143367">
    <property type="protein sequence ID" value="QJA96061.1"/>
    <property type="molecule type" value="Genomic_DNA"/>
</dbReference>